<evidence type="ECO:0000313" key="1">
    <source>
        <dbReference type="EMBL" id="BES79870.1"/>
    </source>
</evidence>
<evidence type="ECO:0000313" key="2">
    <source>
        <dbReference type="Proteomes" id="UP001304813"/>
    </source>
</evidence>
<proteinExistence type="predicted"/>
<accession>A0AA86MGW5</accession>
<dbReference type="Proteomes" id="UP001304813">
    <property type="component" value="Segment"/>
</dbReference>
<name>A0AA86MGW5_9CAUD</name>
<organism evidence="1 2">
    <name type="scientific">Yersinia phage vB_Yru_GN1</name>
    <dbReference type="NCBI Taxonomy" id="3074381"/>
    <lineage>
        <taxon>Viruses</taxon>
        <taxon>Duplodnaviria</taxon>
        <taxon>Heunggongvirae</taxon>
        <taxon>Uroviricota</taxon>
        <taxon>Caudoviricetes</taxon>
        <taxon>Caudoviricetes incertae sedis</taxon>
        <taxon>Sepahanvirus</taxon>
        <taxon>Sepahanvirus vB-Yru-GN1</taxon>
    </lineage>
</organism>
<protein>
    <submittedName>
        <fullName evidence="1">Uncharacterized protein</fullName>
    </submittedName>
</protein>
<sequence length="155" mass="17508">MVRKSIGGILTSKFLGKVGNITPITLEVDVTTAVPVNPLITNIIILVNDELNKCFSSIEDFVHHCENTKSFGILIMTGNKFSVEGACNIGDQFIKLNSHYTINPLFIPYMSIDGIPVDNIEELRRWYFNRSFDPSEFNLIDIKELENDNLSKVRV</sequence>
<dbReference type="EMBL" id="LC779065">
    <property type="protein sequence ID" value="BES79870.1"/>
    <property type="molecule type" value="Genomic_DNA"/>
</dbReference>
<reference evidence="1 2" key="1">
    <citation type="submission" date="2023-09" db="EMBL/GenBank/DDBJ databases">
        <title>Analysis of phage genome (vB_Yru_GN1) of the bacterium (Yersinia ruckeri).</title>
        <authorList>
            <person name="Ganjoor M.S."/>
            <person name="Bouzari M."/>
            <person name="Soleimani-Delfan A."/>
        </authorList>
    </citation>
    <scope>NUCLEOTIDE SEQUENCE [LARGE SCALE GENOMIC DNA]</scope>
    <source>
        <strain evidence="2">vB_Yru_GN1</strain>
    </source>
</reference>
<keyword evidence="2" id="KW-1185">Reference proteome</keyword>